<sequence>MLSRIVPAGIAVAESFGDDPEAVLLPEEEEHATAMSDARRDEFATGRHQARRAALCLGIPPAPLLPGAKGAPVWPDGVIGSITHCRGYRAAAVGLSQRTRALGIDAEPDLPMTDGMLEAIALPEEREQNGALRRLHAGVSWDRLLFCAKEVVYKVWSPLTGTWLGFDEAVITIAPGGTFRARILKAAPEGDVPTTLDGRWTADRGLLLAATHVPQDWRMAHR</sequence>
<dbReference type="SUPFAM" id="SSF56214">
    <property type="entry name" value="4'-phosphopantetheinyl transferase"/>
    <property type="match status" value="1"/>
</dbReference>
<dbReference type="InterPro" id="IPR037143">
    <property type="entry name" value="4-PPantetheinyl_Trfase_dom_sf"/>
</dbReference>
<protein>
    <submittedName>
        <fullName evidence="6">4'-phosphopantetheinyl transferase superfamily protein</fullName>
    </submittedName>
</protein>
<feature type="binding site" evidence="2">
    <location>
        <begin position="83"/>
        <end position="84"/>
    </location>
    <ligand>
        <name>CoA</name>
        <dbReference type="ChEBI" id="CHEBI:57287"/>
    </ligand>
</feature>
<dbReference type="PANTHER" id="PTHR38096">
    <property type="entry name" value="ENTEROBACTIN SYNTHASE COMPONENT D"/>
    <property type="match status" value="1"/>
</dbReference>
<dbReference type="GO" id="GO:0008897">
    <property type="term" value="F:holo-[acyl-carrier-protein] synthase activity"/>
    <property type="evidence" value="ECO:0007669"/>
    <property type="project" value="InterPro"/>
</dbReference>
<comment type="cofactor">
    <cofactor evidence="3">
        <name>Mg(2+)</name>
        <dbReference type="ChEBI" id="CHEBI:18420"/>
    </cofactor>
</comment>
<feature type="binding site" evidence="3">
    <location>
        <position position="107"/>
    </location>
    <ligand>
        <name>Mg(2+)</name>
        <dbReference type="ChEBI" id="CHEBI:18420"/>
    </ligand>
</feature>
<feature type="binding site" evidence="2">
    <location>
        <position position="154"/>
    </location>
    <ligand>
        <name>CoA</name>
        <dbReference type="ChEBI" id="CHEBI:57287"/>
    </ligand>
</feature>
<dbReference type="GO" id="GO:0009366">
    <property type="term" value="C:enterobactin synthetase complex"/>
    <property type="evidence" value="ECO:0007669"/>
    <property type="project" value="InterPro"/>
</dbReference>
<dbReference type="EMBL" id="CP045096">
    <property type="protein sequence ID" value="QFQ99383.1"/>
    <property type="molecule type" value="Genomic_DNA"/>
</dbReference>
<keyword evidence="3" id="KW-0479">Metal-binding</keyword>
<keyword evidence="7" id="KW-1185">Reference proteome</keyword>
<evidence type="ECO:0000256" key="2">
    <source>
        <dbReference type="PIRSR" id="PIRSR603542-1"/>
    </source>
</evidence>
<dbReference type="Pfam" id="PF17837">
    <property type="entry name" value="4PPT_N"/>
    <property type="match status" value="1"/>
</dbReference>
<dbReference type="AlphaFoldDB" id="A0A5P8K7T3"/>
<feature type="binding site" evidence="2">
    <location>
        <position position="150"/>
    </location>
    <ligand>
        <name>CoA</name>
        <dbReference type="ChEBI" id="CHEBI:57287"/>
    </ligand>
</feature>
<dbReference type="InterPro" id="IPR008278">
    <property type="entry name" value="4-PPantetheinyl_Trfase_dom"/>
</dbReference>
<feature type="binding site" evidence="2">
    <location>
        <position position="105"/>
    </location>
    <ligand>
        <name>CoA</name>
        <dbReference type="ChEBI" id="CHEBI:57287"/>
    </ligand>
</feature>
<reference evidence="6 7" key="1">
    <citation type="submission" date="2019-10" db="EMBL/GenBank/DDBJ databases">
        <title>Streptomyces sp. strain GY16 isolated from leaves of Broussonetia papyrifera.</title>
        <authorList>
            <person name="Mo P."/>
        </authorList>
    </citation>
    <scope>NUCLEOTIDE SEQUENCE [LARGE SCALE GENOMIC DNA]</scope>
    <source>
        <strain evidence="6 7">GY16</strain>
    </source>
</reference>
<dbReference type="GO" id="GO:0000287">
    <property type="term" value="F:magnesium ion binding"/>
    <property type="evidence" value="ECO:0007669"/>
    <property type="project" value="InterPro"/>
</dbReference>
<dbReference type="Proteomes" id="UP000327294">
    <property type="component" value="Chromosome"/>
</dbReference>
<evidence type="ECO:0000259" key="5">
    <source>
        <dbReference type="Pfam" id="PF17837"/>
    </source>
</evidence>
<dbReference type="PANTHER" id="PTHR38096:SF1">
    <property type="entry name" value="ENTEROBACTIN SYNTHASE COMPONENT D"/>
    <property type="match status" value="1"/>
</dbReference>
<feature type="binding site" evidence="2">
    <location>
        <position position="39"/>
    </location>
    <ligand>
        <name>CoA</name>
        <dbReference type="ChEBI" id="CHEBI:57287"/>
    </ligand>
</feature>
<keyword evidence="1 6" id="KW-0808">Transferase</keyword>
<evidence type="ECO:0000313" key="7">
    <source>
        <dbReference type="Proteomes" id="UP000327294"/>
    </source>
</evidence>
<feature type="binding site" evidence="3">
    <location>
        <position position="106"/>
    </location>
    <ligand>
        <name>Mg(2+)</name>
        <dbReference type="ChEBI" id="CHEBI:18420"/>
    </ligand>
</feature>
<dbReference type="InterPro" id="IPR041354">
    <property type="entry name" value="4PPT_N"/>
</dbReference>
<evidence type="ECO:0000256" key="1">
    <source>
        <dbReference type="ARBA" id="ARBA00022679"/>
    </source>
</evidence>
<evidence type="ECO:0000259" key="4">
    <source>
        <dbReference type="Pfam" id="PF01648"/>
    </source>
</evidence>
<proteinExistence type="predicted"/>
<gene>
    <name evidence="6" type="ORF">F9278_28150</name>
</gene>
<dbReference type="GO" id="GO:0009239">
    <property type="term" value="P:enterobactin biosynthetic process"/>
    <property type="evidence" value="ECO:0007669"/>
    <property type="project" value="InterPro"/>
</dbReference>
<feature type="binding site" evidence="2">
    <location>
        <position position="47"/>
    </location>
    <ligand>
        <name>CoA</name>
        <dbReference type="ChEBI" id="CHEBI:57287"/>
    </ligand>
</feature>
<dbReference type="KEGG" id="sphv:F9278_28150"/>
<dbReference type="GO" id="GO:0005886">
    <property type="term" value="C:plasma membrane"/>
    <property type="evidence" value="ECO:0007669"/>
    <property type="project" value="TreeGrafter"/>
</dbReference>
<accession>A0A5P8K7T3</accession>
<dbReference type="RefSeq" id="WP_152170805.1">
    <property type="nucleotide sequence ID" value="NZ_CP045096.1"/>
</dbReference>
<feature type="domain" description="4'-phosphopantetheinyl transferase" evidence="4">
    <location>
        <begin position="102"/>
        <end position="189"/>
    </location>
</feature>
<organism evidence="6 7">
    <name type="scientific">Streptomyces phaeolivaceus</name>
    <dbReference type="NCBI Taxonomy" id="2653200"/>
    <lineage>
        <taxon>Bacteria</taxon>
        <taxon>Bacillati</taxon>
        <taxon>Actinomycetota</taxon>
        <taxon>Actinomycetes</taxon>
        <taxon>Kitasatosporales</taxon>
        <taxon>Streptomycetaceae</taxon>
        <taxon>Streptomyces</taxon>
    </lineage>
</organism>
<keyword evidence="3" id="KW-0460">Magnesium</keyword>
<evidence type="ECO:0000313" key="6">
    <source>
        <dbReference type="EMBL" id="QFQ99383.1"/>
    </source>
</evidence>
<dbReference type="PRINTS" id="PR01399">
    <property type="entry name" value="ENTSNTHTASED"/>
</dbReference>
<feature type="binding site" evidence="2">
    <location>
        <position position="164"/>
    </location>
    <ligand>
        <name>CoA</name>
        <dbReference type="ChEBI" id="CHEBI:57287"/>
    </ligand>
</feature>
<feature type="domain" description="4'-phosphopantetheinyl transferase N-terminal" evidence="5">
    <location>
        <begin position="28"/>
        <end position="93"/>
    </location>
</feature>
<name>A0A5P8K7T3_9ACTN</name>
<dbReference type="Pfam" id="PF01648">
    <property type="entry name" value="ACPS"/>
    <property type="match status" value="1"/>
</dbReference>
<evidence type="ECO:0000256" key="3">
    <source>
        <dbReference type="PIRSR" id="PIRSR603542-2"/>
    </source>
</evidence>
<feature type="binding site" evidence="3">
    <location>
        <position position="105"/>
    </location>
    <ligand>
        <name>Mg(2+)</name>
        <dbReference type="ChEBI" id="CHEBI:18420"/>
    </ligand>
</feature>
<dbReference type="InterPro" id="IPR003542">
    <property type="entry name" value="Enbac_synth_compD-like"/>
</dbReference>